<name>A0A498J251_MALDO</name>
<organism evidence="1 2">
    <name type="scientific">Malus domestica</name>
    <name type="common">Apple</name>
    <name type="synonym">Pyrus malus</name>
    <dbReference type="NCBI Taxonomy" id="3750"/>
    <lineage>
        <taxon>Eukaryota</taxon>
        <taxon>Viridiplantae</taxon>
        <taxon>Streptophyta</taxon>
        <taxon>Embryophyta</taxon>
        <taxon>Tracheophyta</taxon>
        <taxon>Spermatophyta</taxon>
        <taxon>Magnoliopsida</taxon>
        <taxon>eudicotyledons</taxon>
        <taxon>Gunneridae</taxon>
        <taxon>Pentapetalae</taxon>
        <taxon>rosids</taxon>
        <taxon>fabids</taxon>
        <taxon>Rosales</taxon>
        <taxon>Rosaceae</taxon>
        <taxon>Amygdaloideae</taxon>
        <taxon>Maleae</taxon>
        <taxon>Malus</taxon>
    </lineage>
</organism>
<evidence type="ECO:0000313" key="1">
    <source>
        <dbReference type="EMBL" id="RXH89819.1"/>
    </source>
</evidence>
<keyword evidence="2" id="KW-1185">Reference proteome</keyword>
<dbReference type="Proteomes" id="UP000290289">
    <property type="component" value="Chromosome 9"/>
</dbReference>
<reference evidence="1 2" key="1">
    <citation type="submission" date="2018-10" db="EMBL/GenBank/DDBJ databases">
        <title>A high-quality apple genome assembly.</title>
        <authorList>
            <person name="Hu J."/>
        </authorList>
    </citation>
    <scope>NUCLEOTIDE SEQUENCE [LARGE SCALE GENOMIC DNA]</scope>
    <source>
        <strain evidence="2">cv. HFTH1</strain>
        <tissue evidence="1">Young leaf</tissue>
    </source>
</reference>
<proteinExistence type="predicted"/>
<dbReference type="AlphaFoldDB" id="A0A498J251"/>
<dbReference type="EMBL" id="RDQH01000335">
    <property type="protein sequence ID" value="RXH89819.1"/>
    <property type="molecule type" value="Genomic_DNA"/>
</dbReference>
<comment type="caution">
    <text evidence="1">The sequence shown here is derived from an EMBL/GenBank/DDBJ whole genome shotgun (WGS) entry which is preliminary data.</text>
</comment>
<protein>
    <submittedName>
        <fullName evidence="1">Uncharacterized protein</fullName>
    </submittedName>
</protein>
<sequence>MFERLPGIPASKSLEFHGSIRHERRPNNGKSEWVLFVSLRAVERWWWRRFLSQEFAVKSPGKLAQEKGRGRRKGKEGRFRETEWVRVMGW</sequence>
<accession>A0A498J251</accession>
<evidence type="ECO:0000313" key="2">
    <source>
        <dbReference type="Proteomes" id="UP000290289"/>
    </source>
</evidence>
<gene>
    <name evidence="1" type="ORF">DVH24_032176</name>
</gene>